<feature type="region of interest" description="Disordered" evidence="3">
    <location>
        <begin position="547"/>
        <end position="573"/>
    </location>
</feature>
<evidence type="ECO:0000259" key="4">
    <source>
        <dbReference type="PROSITE" id="PS50893"/>
    </source>
</evidence>
<reference evidence="5" key="1">
    <citation type="submission" date="2022-07" db="EMBL/GenBank/DDBJ databases">
        <authorList>
            <person name="Jung M.-Y."/>
            <person name="Lee M."/>
        </authorList>
    </citation>
    <scope>NUCLEOTIDE SEQUENCE</scope>
    <source>
        <strain evidence="5">S8</strain>
    </source>
</reference>
<dbReference type="InterPro" id="IPR032781">
    <property type="entry name" value="ABC_tran_Xtn"/>
</dbReference>
<dbReference type="EMBL" id="JANHNZ010000009">
    <property type="protein sequence ID" value="MCQ9210533.1"/>
    <property type="molecule type" value="Genomic_DNA"/>
</dbReference>
<dbReference type="Gene3D" id="3.40.50.300">
    <property type="entry name" value="P-loop containing nucleotide triphosphate hydrolases"/>
    <property type="match status" value="2"/>
</dbReference>
<evidence type="ECO:0000256" key="3">
    <source>
        <dbReference type="SAM" id="MobiDB-lite"/>
    </source>
</evidence>
<dbReference type="SMART" id="SM00382">
    <property type="entry name" value="AAA"/>
    <property type="match status" value="2"/>
</dbReference>
<gene>
    <name evidence="5" type="ORF">NPA36_08215</name>
</gene>
<dbReference type="InterPro" id="IPR017871">
    <property type="entry name" value="ABC_transporter-like_CS"/>
</dbReference>
<dbReference type="InterPro" id="IPR051309">
    <property type="entry name" value="ABCF_ATPase"/>
</dbReference>
<keyword evidence="6" id="KW-1185">Reference proteome</keyword>
<dbReference type="Pfam" id="PF16326">
    <property type="entry name" value="ABC_tran_CTD"/>
    <property type="match status" value="1"/>
</dbReference>
<evidence type="ECO:0000256" key="2">
    <source>
        <dbReference type="ARBA" id="ARBA00022840"/>
    </source>
</evidence>
<accession>A0ABT1WPW8</accession>
<dbReference type="CDD" id="cd03221">
    <property type="entry name" value="ABCF_EF-3"/>
    <property type="match status" value="2"/>
</dbReference>
<dbReference type="GO" id="GO:0005524">
    <property type="term" value="F:ATP binding"/>
    <property type="evidence" value="ECO:0007669"/>
    <property type="project" value="UniProtKB-KW"/>
</dbReference>
<dbReference type="Gene3D" id="1.10.287.380">
    <property type="entry name" value="Valyl-tRNA synthetase, C-terminal domain"/>
    <property type="match status" value="1"/>
</dbReference>
<proteinExistence type="predicted"/>
<dbReference type="RefSeq" id="WP_256945646.1">
    <property type="nucleotide sequence ID" value="NZ_JANHNZ010000009.1"/>
</dbReference>
<evidence type="ECO:0000313" key="6">
    <source>
        <dbReference type="Proteomes" id="UP001059480"/>
    </source>
</evidence>
<reference evidence="5" key="3">
    <citation type="journal article" date="2023" name="Microbiol. Resour. Announc.">
        <title>Draft Genome Sequence of Granulicatella sp. Strain S8, Isolated from a Marine Fish, Seriola quinqueradiata.</title>
        <authorList>
            <person name="Lee M."/>
            <person name="Farooq A."/>
            <person name="Jeong J.B."/>
            <person name="Jung M.Y."/>
        </authorList>
    </citation>
    <scope>NUCLEOTIDE SEQUENCE</scope>
    <source>
        <strain evidence="5">S8</strain>
    </source>
</reference>
<keyword evidence="2 5" id="KW-0067">ATP-binding</keyword>
<dbReference type="InterPro" id="IPR027417">
    <property type="entry name" value="P-loop_NTPase"/>
</dbReference>
<feature type="domain" description="ABC transporter" evidence="4">
    <location>
        <begin position="331"/>
        <end position="545"/>
    </location>
</feature>
<dbReference type="InterPro" id="IPR003593">
    <property type="entry name" value="AAA+_ATPase"/>
</dbReference>
<dbReference type="Pfam" id="PF00005">
    <property type="entry name" value="ABC_tran"/>
    <property type="match status" value="2"/>
</dbReference>
<evidence type="ECO:0000313" key="5">
    <source>
        <dbReference type="EMBL" id="MCQ9210533.1"/>
    </source>
</evidence>
<evidence type="ECO:0000256" key="1">
    <source>
        <dbReference type="ARBA" id="ARBA00022741"/>
    </source>
</evidence>
<feature type="domain" description="ABC transporter" evidence="4">
    <location>
        <begin position="4"/>
        <end position="263"/>
    </location>
</feature>
<dbReference type="PANTHER" id="PTHR42855:SF2">
    <property type="entry name" value="DRUG RESISTANCE ABC TRANSPORTER,ATP-BINDING PROTEIN"/>
    <property type="match status" value="1"/>
</dbReference>
<dbReference type="InterPro" id="IPR037118">
    <property type="entry name" value="Val-tRNA_synth_C_sf"/>
</dbReference>
<dbReference type="PROSITE" id="PS50893">
    <property type="entry name" value="ABC_TRANSPORTER_2"/>
    <property type="match status" value="2"/>
</dbReference>
<dbReference type="InterPro" id="IPR032524">
    <property type="entry name" value="ABC_tran_C"/>
</dbReference>
<comment type="caution">
    <text evidence="5">The sequence shown here is derived from an EMBL/GenBank/DDBJ whole genome shotgun (WGS) entry which is preliminary data.</text>
</comment>
<dbReference type="PROSITE" id="PS00211">
    <property type="entry name" value="ABC_TRANSPORTER_1"/>
    <property type="match status" value="2"/>
</dbReference>
<feature type="compositionally biased region" description="Basic and acidic residues" evidence="3">
    <location>
        <begin position="551"/>
        <end position="561"/>
    </location>
</feature>
<dbReference type="SUPFAM" id="SSF52540">
    <property type="entry name" value="P-loop containing nucleoside triphosphate hydrolases"/>
    <property type="match status" value="2"/>
</dbReference>
<dbReference type="Proteomes" id="UP001059480">
    <property type="component" value="Unassembled WGS sequence"/>
</dbReference>
<organism evidence="5 6">
    <name type="scientific">Granulicatella seriolae</name>
    <dbReference type="NCBI Taxonomy" id="2967226"/>
    <lineage>
        <taxon>Bacteria</taxon>
        <taxon>Bacillati</taxon>
        <taxon>Bacillota</taxon>
        <taxon>Bacilli</taxon>
        <taxon>Lactobacillales</taxon>
        <taxon>Carnobacteriaceae</taxon>
        <taxon>Granulicatella</taxon>
    </lineage>
</organism>
<protein>
    <submittedName>
        <fullName evidence="5">ABC-F family ATP-binding cassette domain-containing protein</fullName>
    </submittedName>
</protein>
<sequence length="650" mass="74361">MILLQGQSLARHFGPDVLFENISIDIQEQSRIALVGRNGTGKSTLLKMLAGIESPSLGTVSKKRDLSIGYLDQYAAIESTNTIWQEMVELFEDVETLKEQAQKAAESLGNPLILADEQLYQQALARYDQLQVLLEEKNAYGYPSEIRTVLHGFQFYEADYDKPIQQLSGGQRTRLALAKILLEKHDLLILDEPTNHLDIETLSWLEDYLKASNLALVIVSHDQYFLDRVCNEVYEIQHGKSQHYSGNYSYYLEEREARFLLQQKAYEKQQEEIHKLEDFVARNLVRASTTKRAQSRRKQLEKMERIERPKGNERSARFSFATEKESGNQVLQVDEAYVGYDGQIFSGPITFQVRKQDSIAIVGPNGIGKSTLLKSIRQEIPFIKGQATLGANVRLGYYDQNLSGLTPNNTVIEELWQNHSTMNEKDIRTILGSFLFSGSDVEKTSAQLSGGEKARLSLAKLSLEHDNFLILDEPTNHLDIDSKEVLEEALASFDGTILFVSHDRYFINQLATSILELSPTGSKLYLGDYDYYLEKKKEEEEIQQLLSTVDSSKDGSDERSDIPQAKSHYHLSKEEQKRLRSLQRRIEQIELELEDIENEVAEIHEELSLESVYSDPVQSSKLQVRLEELEFKQEQDLLAWEELSLELEKE</sequence>
<dbReference type="InterPro" id="IPR003439">
    <property type="entry name" value="ABC_transporter-like_ATP-bd"/>
</dbReference>
<dbReference type="PANTHER" id="PTHR42855">
    <property type="entry name" value="ABC TRANSPORTER ATP-BINDING SUBUNIT"/>
    <property type="match status" value="1"/>
</dbReference>
<name>A0ABT1WPW8_9LACT</name>
<dbReference type="Pfam" id="PF12848">
    <property type="entry name" value="ABC_tran_Xtn"/>
    <property type="match status" value="1"/>
</dbReference>
<reference evidence="5" key="2">
    <citation type="journal article" date="2023" name="Curr. Microbiol.">
        <title>Granulicatella seriolae sp. nov., a Novel Facultative Anaerobe Isolated from Yellowtail Marine Fish.</title>
        <authorList>
            <person name="Lee M."/>
            <person name="Choi Y.J."/>
            <person name="Farooq A."/>
            <person name="Jeong J.B."/>
            <person name="Jung M.Y."/>
        </authorList>
    </citation>
    <scope>NUCLEOTIDE SEQUENCE</scope>
    <source>
        <strain evidence="5">S8</strain>
    </source>
</reference>
<keyword evidence="1" id="KW-0547">Nucleotide-binding</keyword>